<dbReference type="PANTHER" id="PTHR17224:SF1">
    <property type="entry name" value="PEPTIDYL-TRNA HYDROLASE"/>
    <property type="match status" value="1"/>
</dbReference>
<sequence>MAQSAPGGDRPWLIVGLGNPGEKYAATRHNVGYMVVDEILGDILPVPGSLKQHKRTNSLICETRVTASAGDGVPVVLARSRGYMNLSGGAVGALASFFRVPPAQVVVVHDELDLDPGVVRVKLGGGENGHNGLKSTTQALGTRDYVRVRVGIGRPPGRMDPAAYVLKPFTRAELGDLPVTVADAADAVRLVVTRGVEAAQNEIHARH</sequence>
<keyword evidence="8" id="KW-0963">Cytoplasm</keyword>
<dbReference type="PANTHER" id="PTHR17224">
    <property type="entry name" value="PEPTIDYL-TRNA HYDROLASE"/>
    <property type="match status" value="1"/>
</dbReference>
<evidence type="ECO:0000256" key="2">
    <source>
        <dbReference type="ARBA" id="ARBA00022555"/>
    </source>
</evidence>
<keyword evidence="3 8" id="KW-0378">Hydrolase</keyword>
<evidence type="ECO:0000256" key="9">
    <source>
        <dbReference type="RuleBase" id="RU000673"/>
    </source>
</evidence>
<proteinExistence type="inferred from homology"/>
<comment type="subcellular location">
    <subcellularLocation>
        <location evidence="8">Cytoplasm</location>
    </subcellularLocation>
</comment>
<comment type="catalytic activity">
    <reaction evidence="6 8 9">
        <text>an N-acyl-L-alpha-aminoacyl-tRNA + H2O = an N-acyl-L-amino acid + a tRNA + H(+)</text>
        <dbReference type="Rhea" id="RHEA:54448"/>
        <dbReference type="Rhea" id="RHEA-COMP:10123"/>
        <dbReference type="Rhea" id="RHEA-COMP:13883"/>
        <dbReference type="ChEBI" id="CHEBI:15377"/>
        <dbReference type="ChEBI" id="CHEBI:15378"/>
        <dbReference type="ChEBI" id="CHEBI:59874"/>
        <dbReference type="ChEBI" id="CHEBI:78442"/>
        <dbReference type="ChEBI" id="CHEBI:138191"/>
        <dbReference type="EC" id="3.1.1.29"/>
    </reaction>
</comment>
<dbReference type="EMBL" id="PQNK01000004">
    <property type="protein sequence ID" value="RRO87278.1"/>
    <property type="molecule type" value="Genomic_DNA"/>
</dbReference>
<feature type="site" description="Discriminates between blocked and unblocked aminoacyl-tRNA" evidence="8">
    <location>
        <position position="19"/>
    </location>
</feature>
<feature type="active site" description="Proton acceptor" evidence="8">
    <location>
        <position position="29"/>
    </location>
</feature>
<evidence type="ECO:0000256" key="5">
    <source>
        <dbReference type="ARBA" id="ARBA00038063"/>
    </source>
</evidence>
<dbReference type="EC" id="3.1.1.29" evidence="1 8"/>
<protein>
    <recommendedName>
        <fullName evidence="7 8">Peptidyl-tRNA hydrolase</fullName>
        <shortName evidence="8">Pth</shortName>
        <ecNumber evidence="1 8">3.1.1.29</ecNumber>
    </recommendedName>
</protein>
<evidence type="ECO:0000256" key="10">
    <source>
        <dbReference type="RuleBase" id="RU004320"/>
    </source>
</evidence>
<organism evidence="11 12">
    <name type="scientific">Corynebacterium bovis</name>
    <dbReference type="NCBI Taxonomy" id="36808"/>
    <lineage>
        <taxon>Bacteria</taxon>
        <taxon>Bacillati</taxon>
        <taxon>Actinomycetota</taxon>
        <taxon>Actinomycetes</taxon>
        <taxon>Mycobacteriales</taxon>
        <taxon>Corynebacteriaceae</taxon>
        <taxon>Corynebacterium</taxon>
    </lineage>
</organism>
<evidence type="ECO:0000256" key="8">
    <source>
        <dbReference type="HAMAP-Rule" id="MF_00083"/>
    </source>
</evidence>
<evidence type="ECO:0000256" key="3">
    <source>
        <dbReference type="ARBA" id="ARBA00022801"/>
    </source>
</evidence>
<dbReference type="GO" id="GO:0000049">
    <property type="term" value="F:tRNA binding"/>
    <property type="evidence" value="ECO:0007669"/>
    <property type="project" value="UniProtKB-UniRule"/>
</dbReference>
<dbReference type="CDD" id="cd00462">
    <property type="entry name" value="PTH"/>
    <property type="match status" value="1"/>
</dbReference>
<dbReference type="GO" id="GO:0005737">
    <property type="term" value="C:cytoplasm"/>
    <property type="evidence" value="ECO:0007669"/>
    <property type="project" value="UniProtKB-SubCell"/>
</dbReference>
<feature type="binding site" evidence="8">
    <location>
        <position position="24"/>
    </location>
    <ligand>
        <name>tRNA</name>
        <dbReference type="ChEBI" id="CHEBI:17843"/>
    </ligand>
</feature>
<accession>A0A426Q0D3</accession>
<reference evidence="11 12" key="1">
    <citation type="submission" date="2018-01" db="EMBL/GenBank/DDBJ databases">
        <title>Twenty Corynebacterium bovis Genomes.</title>
        <authorList>
            <person name="Gulvik C.A."/>
        </authorList>
    </citation>
    <scope>NUCLEOTIDE SEQUENCE [LARGE SCALE GENOMIC DNA]</scope>
    <source>
        <strain evidence="11 12">F6900</strain>
    </source>
</reference>
<evidence type="ECO:0000256" key="1">
    <source>
        <dbReference type="ARBA" id="ARBA00013260"/>
    </source>
</evidence>
<evidence type="ECO:0000313" key="11">
    <source>
        <dbReference type="EMBL" id="RRO87278.1"/>
    </source>
</evidence>
<feature type="binding site" evidence="8">
    <location>
        <position position="85"/>
    </location>
    <ligand>
        <name>tRNA</name>
        <dbReference type="ChEBI" id="CHEBI:17843"/>
    </ligand>
</feature>
<dbReference type="AlphaFoldDB" id="A0A426Q0D3"/>
<dbReference type="InterPro" id="IPR001328">
    <property type="entry name" value="Pept_tRNA_hydro"/>
</dbReference>
<gene>
    <name evidence="8" type="primary">pth</name>
    <name evidence="11" type="ORF">CXF48_03715</name>
</gene>
<comment type="similarity">
    <text evidence="5 8 10">Belongs to the PTH family.</text>
</comment>
<dbReference type="PROSITE" id="PS01195">
    <property type="entry name" value="PEPT_TRNA_HYDROL_1"/>
    <property type="match status" value="1"/>
</dbReference>
<dbReference type="FunFam" id="3.40.50.1470:FF:000001">
    <property type="entry name" value="Peptidyl-tRNA hydrolase"/>
    <property type="match status" value="1"/>
</dbReference>
<dbReference type="NCBIfam" id="TIGR00447">
    <property type="entry name" value="pth"/>
    <property type="match status" value="1"/>
</dbReference>
<dbReference type="GO" id="GO:0004045">
    <property type="term" value="F:peptidyl-tRNA hydrolase activity"/>
    <property type="evidence" value="ECO:0007669"/>
    <property type="project" value="UniProtKB-UniRule"/>
</dbReference>
<dbReference type="InterPro" id="IPR036416">
    <property type="entry name" value="Pept_tRNA_hydro_sf"/>
</dbReference>
<dbReference type="Gene3D" id="3.40.50.1470">
    <property type="entry name" value="Peptidyl-tRNA hydrolase"/>
    <property type="match status" value="1"/>
</dbReference>
<name>A0A426Q0D3_9CORY</name>
<keyword evidence="2 8" id="KW-0820">tRNA-binding</keyword>
<dbReference type="PROSITE" id="PS01196">
    <property type="entry name" value="PEPT_TRNA_HYDROL_2"/>
    <property type="match status" value="1"/>
</dbReference>
<feature type="site" description="Stabilizes the basic form of H active site to accept a proton" evidence="8">
    <location>
        <position position="110"/>
    </location>
</feature>
<evidence type="ECO:0000313" key="12">
    <source>
        <dbReference type="Proteomes" id="UP000276526"/>
    </source>
</evidence>
<dbReference type="GO" id="GO:0006515">
    <property type="term" value="P:protein quality control for misfolded or incompletely synthesized proteins"/>
    <property type="evidence" value="ECO:0007669"/>
    <property type="project" value="UniProtKB-UniRule"/>
</dbReference>
<dbReference type="Pfam" id="PF01195">
    <property type="entry name" value="Pept_tRNA_hydro"/>
    <property type="match status" value="1"/>
</dbReference>
<dbReference type="RefSeq" id="WP_125207042.1">
    <property type="nucleotide sequence ID" value="NZ_PQNK01000004.1"/>
</dbReference>
<feature type="binding site" evidence="8">
    <location>
        <position position="83"/>
    </location>
    <ligand>
        <name>tRNA</name>
        <dbReference type="ChEBI" id="CHEBI:17843"/>
    </ligand>
</feature>
<comment type="subunit">
    <text evidence="8">Monomer.</text>
</comment>
<dbReference type="GO" id="GO:0072344">
    <property type="term" value="P:rescue of stalled ribosome"/>
    <property type="evidence" value="ECO:0007669"/>
    <property type="project" value="UniProtKB-UniRule"/>
</dbReference>
<evidence type="ECO:0000256" key="4">
    <source>
        <dbReference type="ARBA" id="ARBA00022884"/>
    </source>
</evidence>
<dbReference type="HAMAP" id="MF_00083">
    <property type="entry name" value="Pept_tRNA_hydro_bact"/>
    <property type="match status" value="1"/>
</dbReference>
<keyword evidence="4 8" id="KW-0694">RNA-binding</keyword>
<evidence type="ECO:0000256" key="6">
    <source>
        <dbReference type="ARBA" id="ARBA00048707"/>
    </source>
</evidence>
<dbReference type="InterPro" id="IPR018171">
    <property type="entry name" value="Pept_tRNA_hydro_CS"/>
</dbReference>
<comment type="function">
    <text evidence="8">Catalyzes the release of premature peptidyl moieties from peptidyl-tRNA molecules trapped in stalled 50S ribosomal subunits, and thus maintains levels of free tRNAs and 50S ribosomes.</text>
</comment>
<comment type="function">
    <text evidence="8">Hydrolyzes ribosome-free peptidyl-tRNAs (with 1 or more amino acids incorporated), which drop off the ribosome during protein synthesis, or as a result of ribosome stalling.</text>
</comment>
<dbReference type="SUPFAM" id="SSF53178">
    <property type="entry name" value="Peptidyl-tRNA hydrolase-like"/>
    <property type="match status" value="1"/>
</dbReference>
<evidence type="ECO:0000256" key="7">
    <source>
        <dbReference type="ARBA" id="ARBA00050038"/>
    </source>
</evidence>
<feature type="binding site" evidence="8">
    <location>
        <position position="131"/>
    </location>
    <ligand>
        <name>tRNA</name>
        <dbReference type="ChEBI" id="CHEBI:17843"/>
    </ligand>
</feature>
<dbReference type="Proteomes" id="UP000276526">
    <property type="component" value="Unassembled WGS sequence"/>
</dbReference>
<comment type="caution">
    <text evidence="11">The sequence shown here is derived from an EMBL/GenBank/DDBJ whole genome shotgun (WGS) entry which is preliminary data.</text>
</comment>